<dbReference type="Proteomes" id="UP000594759">
    <property type="component" value="Chromosome"/>
</dbReference>
<organism evidence="2 3">
    <name type="scientific">Pedobacter endophyticus</name>
    <dbReference type="NCBI Taxonomy" id="2789740"/>
    <lineage>
        <taxon>Bacteria</taxon>
        <taxon>Pseudomonadati</taxon>
        <taxon>Bacteroidota</taxon>
        <taxon>Sphingobacteriia</taxon>
        <taxon>Sphingobacteriales</taxon>
        <taxon>Sphingobacteriaceae</taxon>
        <taxon>Pedobacter</taxon>
    </lineage>
</organism>
<feature type="transmembrane region" description="Helical" evidence="1">
    <location>
        <begin position="93"/>
        <end position="111"/>
    </location>
</feature>
<accession>A0A7S9Q0N9</accession>
<feature type="transmembrane region" description="Helical" evidence="1">
    <location>
        <begin position="308"/>
        <end position="328"/>
    </location>
</feature>
<evidence type="ECO:0000256" key="1">
    <source>
        <dbReference type="SAM" id="Phobius"/>
    </source>
</evidence>
<feature type="transmembrane region" description="Helical" evidence="1">
    <location>
        <begin position="335"/>
        <end position="354"/>
    </location>
</feature>
<evidence type="ECO:0000313" key="3">
    <source>
        <dbReference type="Proteomes" id="UP000594759"/>
    </source>
</evidence>
<evidence type="ECO:0000313" key="2">
    <source>
        <dbReference type="EMBL" id="QPH40912.1"/>
    </source>
</evidence>
<feature type="transmembrane region" description="Helical" evidence="1">
    <location>
        <begin position="437"/>
        <end position="463"/>
    </location>
</feature>
<proteinExistence type="predicted"/>
<name>A0A7S9Q0N9_9SPHI</name>
<dbReference type="KEGG" id="pex:IZT61_06505"/>
<keyword evidence="1" id="KW-1133">Transmembrane helix</keyword>
<feature type="transmembrane region" description="Helical" evidence="1">
    <location>
        <begin position="470"/>
        <end position="492"/>
    </location>
</feature>
<gene>
    <name evidence="2" type="ORF">IZT61_06505</name>
</gene>
<keyword evidence="1" id="KW-0812">Transmembrane</keyword>
<reference evidence="2 3" key="1">
    <citation type="submission" date="2020-11" db="EMBL/GenBank/DDBJ databases">
        <title>Pedobacter endophytica, an endophytic bacteria isolated form Carex pumila.</title>
        <authorList>
            <person name="Peng Y."/>
            <person name="Jiang L."/>
            <person name="Lee J."/>
        </authorList>
    </citation>
    <scope>NUCLEOTIDE SEQUENCE [LARGE SCALE GENOMIC DNA]</scope>
    <source>
        <strain evidence="2 3">JBR3-12</strain>
    </source>
</reference>
<feature type="transmembrane region" description="Helical" evidence="1">
    <location>
        <begin position="374"/>
        <end position="393"/>
    </location>
</feature>
<feature type="transmembrane region" description="Helical" evidence="1">
    <location>
        <begin position="405"/>
        <end position="425"/>
    </location>
</feature>
<keyword evidence="3" id="KW-1185">Reference proteome</keyword>
<protein>
    <recommendedName>
        <fullName evidence="4">Patatin-like phospholipase</fullName>
    </recommendedName>
</protein>
<evidence type="ECO:0008006" key="4">
    <source>
        <dbReference type="Google" id="ProtNLM"/>
    </source>
</evidence>
<dbReference type="EMBL" id="CP064939">
    <property type="protein sequence ID" value="QPH40912.1"/>
    <property type="molecule type" value="Genomic_DNA"/>
</dbReference>
<dbReference type="RefSeq" id="WP_196100366.1">
    <property type="nucleotide sequence ID" value="NZ_CP064939.1"/>
</dbReference>
<feature type="transmembrane region" description="Helical" evidence="1">
    <location>
        <begin position="257"/>
        <end position="279"/>
    </location>
</feature>
<feature type="transmembrane region" description="Helical" evidence="1">
    <location>
        <begin position="179"/>
        <end position="204"/>
    </location>
</feature>
<sequence length="950" mass="107379">MKHLKVLFLVAIVGLLVTGSMVMKNHHLLFSDSAKAGIFSLELTRSDSVQYRIFSEWNREGNYVFERNWKDPEESGSIITGLQTAKRQTNADFGFIFFYVSTFILLFWYFFKGVSTSTASISQRQFKIFAGTAVLIGVLDVAENFYILQAIRHFEQLNPNIPSMIHLAKFVENGVAMSVFYLALFKFILLGCMLFFFGWSISFFKRLTGWLSILSANTLFALRLSWTFRIVLIVLFVLFALLNFSDQGQDLLITINTSFWGTIIFLICISVLAALNWYLPKLYAGGFTDLLLTVPKGFSMQHKSTVDYARLLGVLSFLIPAVGILSTMKRYHMPYLLDDVPVLAILLAALIAYWQMLRHNSLDTFFAPNNIFSFSRYLTVMALLFAVMIGFYFIRNTNVEEYGRLSYLSLNLFLLSFAFLISVTYRSKIQLVKNIQVGPIVLISGLLLALVFILFNIPYILFALTAKFRFFTLAIAISALICYLLLFSYLLILGKRTNVQWITLLLLVGVSISYFKMSDFHKVHTVKAEASGQHSLRAHIRNWLSFRRGVIESYAADHGRPYPVFFVNSYGGGIRASVWATMIIGELDSRMLNARGSRMLADDFQHHVFSFSGASGGTVGFSFLTADRLAAENQLASTRFFPKNDEIYMHDYLTANVVGIFGRDVLMSVIGGNWYDDRSRLQEIGFEKILKEKYKMDYSVALRAAWKQSNMELPLLFSNTYDINTGKKGIVAPVLLNRDDFPGCIFIQDLMRAKHQDLPLSAAAFLSARFPYVSPTGKFDEKHHFTDGGTIENSGAETSRQVIEVFESVLAEPQFRALNISINLLSISNSILAAEHPVRDKNMYEIIAPLQGILKTISSNALKADTINSVIAQRNKKYSYNKIQPTSELIGGNWPVLPLGWQISDNALKVMKKSINDQRPKIDKILSVFGTLKEAADTAVQHHVAKVNHQ</sequence>
<feature type="transmembrane region" description="Helical" evidence="1">
    <location>
        <begin position="224"/>
        <end position="245"/>
    </location>
</feature>
<keyword evidence="1" id="KW-0472">Membrane</keyword>
<dbReference type="AlphaFoldDB" id="A0A7S9Q0N9"/>